<comment type="caution">
    <text evidence="1">The sequence shown here is derived from an EMBL/GenBank/DDBJ whole genome shotgun (WGS) entry which is preliminary data.</text>
</comment>
<gene>
    <name evidence="1" type="ORF">FisN_42Hh009</name>
</gene>
<proteinExistence type="predicted"/>
<dbReference type="InParanoid" id="A0A1Z5KIQ8"/>
<accession>A0A1Z5KIQ8</accession>
<dbReference type="EMBL" id="BDSP01000237">
    <property type="protein sequence ID" value="GAX26097.1"/>
    <property type="molecule type" value="Genomic_DNA"/>
</dbReference>
<reference evidence="1 2" key="1">
    <citation type="journal article" date="2015" name="Plant Cell">
        <title>Oil accumulation by the oleaginous diatom Fistulifera solaris as revealed by the genome and transcriptome.</title>
        <authorList>
            <person name="Tanaka T."/>
            <person name="Maeda Y."/>
            <person name="Veluchamy A."/>
            <person name="Tanaka M."/>
            <person name="Abida H."/>
            <person name="Marechal E."/>
            <person name="Bowler C."/>
            <person name="Muto M."/>
            <person name="Sunaga Y."/>
            <person name="Tanaka M."/>
            <person name="Yoshino T."/>
            <person name="Taniguchi T."/>
            <person name="Fukuda Y."/>
            <person name="Nemoto M."/>
            <person name="Matsumoto M."/>
            <person name="Wong P.S."/>
            <person name="Aburatani S."/>
            <person name="Fujibuchi W."/>
        </authorList>
    </citation>
    <scope>NUCLEOTIDE SEQUENCE [LARGE SCALE GENOMIC DNA]</scope>
    <source>
        <strain evidence="1 2">JPCC DA0580</strain>
    </source>
</reference>
<evidence type="ECO:0000313" key="2">
    <source>
        <dbReference type="Proteomes" id="UP000198406"/>
    </source>
</evidence>
<evidence type="ECO:0000313" key="1">
    <source>
        <dbReference type="EMBL" id="GAX26097.1"/>
    </source>
</evidence>
<dbReference type="AlphaFoldDB" id="A0A1Z5KIQ8"/>
<keyword evidence="2" id="KW-1185">Reference proteome</keyword>
<dbReference type="Proteomes" id="UP000198406">
    <property type="component" value="Unassembled WGS sequence"/>
</dbReference>
<name>A0A1Z5KIQ8_FISSO</name>
<organism evidence="1 2">
    <name type="scientific">Fistulifera solaris</name>
    <name type="common">Oleaginous diatom</name>
    <dbReference type="NCBI Taxonomy" id="1519565"/>
    <lineage>
        <taxon>Eukaryota</taxon>
        <taxon>Sar</taxon>
        <taxon>Stramenopiles</taxon>
        <taxon>Ochrophyta</taxon>
        <taxon>Bacillariophyta</taxon>
        <taxon>Bacillariophyceae</taxon>
        <taxon>Bacillariophycidae</taxon>
        <taxon>Naviculales</taxon>
        <taxon>Naviculaceae</taxon>
        <taxon>Fistulifera</taxon>
    </lineage>
</organism>
<sequence>MNPYQKREDCSLAKEAKQQLVHQSTLKYSGNEPAGDLHQPCSTDKGSIHLVEDQAIHAQDSWHTEESRSKITGGLGAYEKTERNHDEGFVGKLKLVERQRSTATMQRLSHNCLFRVEGKRHKSWHHAPSNPPVEAFPAFYVGSSMPYPVDFLYATDDHMPAFSVDAETPAHAGMVHGSYSSFRLANRRWGDQPHEYHGHLATNSFPELQVHSFTEDGPLSTGFGGIHDYPQWVYPPHTQQFASVTPNPFASESNTMYYGVENRSLLPASNHTSSQYFHSQQDTEEAVAEVESPPRDFSESRTTSLYLACDADSLSEYQCLIRKQIELFSATYSDIEMTVQGRNRKIHAGQVGVRCRHCADIPIKKRARGAVYYPSKLSCIYQAAQNMSSVHLVKHCTRVPASIRAELMKKDRKSSAGSGKEYWAVGARSMGIIEIDGRLWYESDAPASWNDTVSI</sequence>
<protein>
    <submittedName>
        <fullName evidence="1">Uncharacterized protein</fullName>
    </submittedName>
</protein>